<feature type="domain" description="RagB/SusD" evidence="6">
    <location>
        <begin position="293"/>
        <end position="511"/>
    </location>
</feature>
<dbReference type="Pfam" id="PF07980">
    <property type="entry name" value="SusD_RagB"/>
    <property type="match status" value="1"/>
</dbReference>
<name>A0A4U1BXK8_9SPHI</name>
<dbReference type="GO" id="GO:0009279">
    <property type="term" value="C:cell outer membrane"/>
    <property type="evidence" value="ECO:0007669"/>
    <property type="project" value="UniProtKB-SubCell"/>
</dbReference>
<dbReference type="Proteomes" id="UP000308181">
    <property type="component" value="Unassembled WGS sequence"/>
</dbReference>
<gene>
    <name evidence="8" type="ORF">FA046_12450</name>
</gene>
<keyword evidence="4" id="KW-0472">Membrane</keyword>
<dbReference type="Gene3D" id="1.25.40.390">
    <property type="match status" value="1"/>
</dbReference>
<sequence length="511" mass="57183">MLTVGLISGCEDFLVKDPTFIAKENYFKTAADANTALAGVYDILGREQTFAGQNVSHYTLSDEGFYARTATTGVFVYNFDAANNDIANLWRLLYEGIERANILIERIDQVDMDATEKAAIKGEAKFLRAFYYFSLVSDFGDVPLRIIPTPSVNNVDVPRAPQREVYNFIVTEMEEAESMVKTATQIGFGGRVSKSAVRGLLAKVNLKMAGAPLNDPSRYAEALKWARKIVFPDSGPVEHSLNPNFKQIFTNLASDRYDVRECIWEVECFGNNLGTFEGGRFGNTVGLANNDDAMGFSFGFINANAKLYNSYGATDTRRDWTIASYRYNYNTINGVPKMRDSTFWTGAEIYNRNTGKYRRSYEVVNPRNKNYTPINFPMLRYSDVLLMLAEAETEVNGLTAVGRTALKQVRDRANASDVTTLVSGPEELKLLIKNERFLELAFEGNRKFDLIRWGIFVSTMNQLGSDIQANAPAAFKYASNAGRNITSRNNLFPIPLRETSLNKAATQNPGW</sequence>
<dbReference type="InterPro" id="IPR011990">
    <property type="entry name" value="TPR-like_helical_dom_sf"/>
</dbReference>
<evidence type="ECO:0000256" key="1">
    <source>
        <dbReference type="ARBA" id="ARBA00004442"/>
    </source>
</evidence>
<organism evidence="8 9">
    <name type="scientific">Pedobacter cryophilus</name>
    <dbReference type="NCBI Taxonomy" id="2571271"/>
    <lineage>
        <taxon>Bacteria</taxon>
        <taxon>Pseudomonadati</taxon>
        <taxon>Bacteroidota</taxon>
        <taxon>Sphingobacteriia</taxon>
        <taxon>Sphingobacteriales</taxon>
        <taxon>Sphingobacteriaceae</taxon>
        <taxon>Pedobacter</taxon>
    </lineage>
</organism>
<dbReference type="EMBL" id="SWBP01000004">
    <property type="protein sequence ID" value="TKB97081.1"/>
    <property type="molecule type" value="Genomic_DNA"/>
</dbReference>
<evidence type="ECO:0000313" key="8">
    <source>
        <dbReference type="EMBL" id="TKB97081.1"/>
    </source>
</evidence>
<proteinExistence type="inferred from homology"/>
<dbReference type="InterPro" id="IPR012944">
    <property type="entry name" value="SusD_RagB_dom"/>
</dbReference>
<keyword evidence="3" id="KW-0732">Signal</keyword>
<dbReference type="AlphaFoldDB" id="A0A4U1BXK8"/>
<evidence type="ECO:0000259" key="7">
    <source>
        <dbReference type="Pfam" id="PF14322"/>
    </source>
</evidence>
<dbReference type="CDD" id="cd08977">
    <property type="entry name" value="SusD"/>
    <property type="match status" value="1"/>
</dbReference>
<evidence type="ECO:0000256" key="4">
    <source>
        <dbReference type="ARBA" id="ARBA00023136"/>
    </source>
</evidence>
<accession>A0A4U1BXK8</accession>
<dbReference type="SUPFAM" id="SSF48452">
    <property type="entry name" value="TPR-like"/>
    <property type="match status" value="1"/>
</dbReference>
<keyword evidence="9" id="KW-1185">Reference proteome</keyword>
<evidence type="ECO:0000256" key="5">
    <source>
        <dbReference type="ARBA" id="ARBA00023237"/>
    </source>
</evidence>
<reference evidence="8 9" key="1">
    <citation type="submission" date="2019-04" db="EMBL/GenBank/DDBJ databases">
        <title>Pedobacter sp. AR-3-17 sp. nov., isolated from Arctic soil.</title>
        <authorList>
            <person name="Dahal R.H."/>
            <person name="Kim D.-U."/>
        </authorList>
    </citation>
    <scope>NUCLEOTIDE SEQUENCE [LARGE SCALE GENOMIC DNA]</scope>
    <source>
        <strain evidence="8 9">AR-3-17</strain>
    </source>
</reference>
<dbReference type="OrthoDB" id="5694214at2"/>
<evidence type="ECO:0000256" key="3">
    <source>
        <dbReference type="ARBA" id="ARBA00022729"/>
    </source>
</evidence>
<dbReference type="InterPro" id="IPR033985">
    <property type="entry name" value="SusD-like_N"/>
</dbReference>
<feature type="domain" description="SusD-like N-terminal" evidence="7">
    <location>
        <begin position="77"/>
        <end position="206"/>
    </location>
</feature>
<evidence type="ECO:0000313" key="9">
    <source>
        <dbReference type="Proteomes" id="UP000308181"/>
    </source>
</evidence>
<comment type="caution">
    <text evidence="8">The sequence shown here is derived from an EMBL/GenBank/DDBJ whole genome shotgun (WGS) entry which is preliminary data.</text>
</comment>
<evidence type="ECO:0000259" key="6">
    <source>
        <dbReference type="Pfam" id="PF07980"/>
    </source>
</evidence>
<comment type="subcellular location">
    <subcellularLocation>
        <location evidence="1">Cell outer membrane</location>
    </subcellularLocation>
</comment>
<keyword evidence="5" id="KW-0998">Cell outer membrane</keyword>
<evidence type="ECO:0000256" key="2">
    <source>
        <dbReference type="ARBA" id="ARBA00006275"/>
    </source>
</evidence>
<protein>
    <submittedName>
        <fullName evidence="8">RagB/SusD family nutrient uptake outer membrane protein</fullName>
    </submittedName>
</protein>
<comment type="similarity">
    <text evidence="2">Belongs to the SusD family.</text>
</comment>
<dbReference type="Pfam" id="PF14322">
    <property type="entry name" value="SusD-like_3"/>
    <property type="match status" value="1"/>
</dbReference>